<keyword evidence="2" id="KW-0812">Transmembrane</keyword>
<dbReference type="Proteomes" id="UP000176450">
    <property type="component" value="Unassembled WGS sequence"/>
</dbReference>
<accession>A0A1F6AZH2</accession>
<evidence type="ECO:0000256" key="2">
    <source>
        <dbReference type="SAM" id="Phobius"/>
    </source>
</evidence>
<feature type="compositionally biased region" description="Low complexity" evidence="1">
    <location>
        <begin position="385"/>
        <end position="398"/>
    </location>
</feature>
<name>A0A1F6AZH2_9BACT</name>
<reference evidence="3 4" key="1">
    <citation type="journal article" date="2016" name="Nat. Commun.">
        <title>Thousands of microbial genomes shed light on interconnected biogeochemical processes in an aquifer system.</title>
        <authorList>
            <person name="Anantharaman K."/>
            <person name="Brown C.T."/>
            <person name="Hug L.A."/>
            <person name="Sharon I."/>
            <person name="Castelle C.J."/>
            <person name="Probst A.J."/>
            <person name="Thomas B.C."/>
            <person name="Singh A."/>
            <person name="Wilkins M.J."/>
            <person name="Karaoz U."/>
            <person name="Brodie E.L."/>
            <person name="Williams K.H."/>
            <person name="Hubbard S.S."/>
            <person name="Banfield J.F."/>
        </authorList>
    </citation>
    <scope>NUCLEOTIDE SEQUENCE [LARGE SCALE GENOMIC DNA]</scope>
</reference>
<dbReference type="InterPro" id="IPR013783">
    <property type="entry name" value="Ig-like_fold"/>
</dbReference>
<sequence length="440" mass="46280">MKFPTKFPTVIGLFLLLSIVGTIIFVERMVRAPSGASGSHEPVHVHIANISDASFTVSWVTQVAATGTLLVSSPGRSNQIYYDQRDETGKLGKYTTHSITIRDAHPTTDYTMKLMSNGSQYLDDGKPYTVRTPETLPVNANGLEPAYGTIKSMDDQPAEGALVYLTLEGGQELSALTKPSGLWLIPLNQVRTADLTSFLPTLERMEETIIVHFDSEETTATTDTLNDAPVPQMAPGKIYDFRKQQAKTTGNSPLALRPPPPASTPVPTKALPVGGAVLGQTNPRTFSVSLTAPAEGSALPTTLPLVQGTGIPGKFVGLTLGITRPVSGSVKVGQNGIWNFTPPKPLAPGKQSVTISTIDNAGKPVAITHTFTILKSGTQVLGDATPSATLTATPSATPNEEPISTLSGEPVPASGNELPTILLLLLGIGLFAGGAVVVMR</sequence>
<organism evidence="3 4">
    <name type="scientific">Candidatus Gottesmanbacteria bacterium RIFCSPLOWO2_01_FULL_46_9</name>
    <dbReference type="NCBI Taxonomy" id="1798394"/>
    <lineage>
        <taxon>Bacteria</taxon>
        <taxon>Candidatus Gottesmaniibacteriota</taxon>
    </lineage>
</organism>
<evidence type="ECO:0000256" key="1">
    <source>
        <dbReference type="SAM" id="MobiDB-lite"/>
    </source>
</evidence>
<evidence type="ECO:0000313" key="3">
    <source>
        <dbReference type="EMBL" id="OGG30085.1"/>
    </source>
</evidence>
<dbReference type="Gene3D" id="2.60.40.10">
    <property type="entry name" value="Immunoglobulins"/>
    <property type="match status" value="1"/>
</dbReference>
<dbReference type="EMBL" id="MFJX01000049">
    <property type="protein sequence ID" value="OGG30085.1"/>
    <property type="molecule type" value="Genomic_DNA"/>
</dbReference>
<proteinExistence type="predicted"/>
<protein>
    <submittedName>
        <fullName evidence="3">Uncharacterized protein</fullName>
    </submittedName>
</protein>
<feature type="transmembrane region" description="Helical" evidence="2">
    <location>
        <begin position="421"/>
        <end position="439"/>
    </location>
</feature>
<feature type="region of interest" description="Disordered" evidence="1">
    <location>
        <begin position="385"/>
        <end position="411"/>
    </location>
</feature>
<gene>
    <name evidence="3" type="ORF">A3A63_03055</name>
</gene>
<comment type="caution">
    <text evidence="3">The sequence shown here is derived from an EMBL/GenBank/DDBJ whole genome shotgun (WGS) entry which is preliminary data.</text>
</comment>
<keyword evidence="2" id="KW-0472">Membrane</keyword>
<dbReference type="AlphaFoldDB" id="A0A1F6AZH2"/>
<keyword evidence="2" id="KW-1133">Transmembrane helix</keyword>
<evidence type="ECO:0000313" key="4">
    <source>
        <dbReference type="Proteomes" id="UP000176450"/>
    </source>
</evidence>